<dbReference type="EMBL" id="JADWYS010000001">
    <property type="protein sequence ID" value="MBG9387613.1"/>
    <property type="molecule type" value="Genomic_DNA"/>
</dbReference>
<dbReference type="GO" id="GO:0020037">
    <property type="term" value="F:heme binding"/>
    <property type="evidence" value="ECO:0007669"/>
    <property type="project" value="InterPro"/>
</dbReference>
<feature type="domain" description="Cytochrome oxidase subunit II copper A binding" evidence="14">
    <location>
        <begin position="93"/>
        <end position="209"/>
    </location>
</feature>
<keyword evidence="9" id="KW-0186">Copper</keyword>
<dbReference type="InterPro" id="IPR036909">
    <property type="entry name" value="Cyt_c-like_dom_sf"/>
</dbReference>
<dbReference type="AlphaFoldDB" id="A0A931H301"/>
<evidence type="ECO:0000256" key="11">
    <source>
        <dbReference type="ARBA" id="ARBA00047816"/>
    </source>
</evidence>
<dbReference type="PROSITE" id="PS00078">
    <property type="entry name" value="COX2"/>
    <property type="match status" value="1"/>
</dbReference>
<evidence type="ECO:0000313" key="17">
    <source>
        <dbReference type="Proteomes" id="UP000651050"/>
    </source>
</evidence>
<dbReference type="SUPFAM" id="SSF46626">
    <property type="entry name" value="Cytochrome c"/>
    <property type="match status" value="1"/>
</dbReference>
<evidence type="ECO:0000259" key="15">
    <source>
        <dbReference type="PROSITE" id="PS51007"/>
    </source>
</evidence>
<keyword evidence="8 12" id="KW-0408">Iron</keyword>
<evidence type="ECO:0000256" key="13">
    <source>
        <dbReference type="SAM" id="Phobius"/>
    </source>
</evidence>
<dbReference type="PROSITE" id="PS51007">
    <property type="entry name" value="CYTC"/>
    <property type="match status" value="1"/>
</dbReference>
<evidence type="ECO:0000256" key="7">
    <source>
        <dbReference type="ARBA" id="ARBA00022982"/>
    </source>
</evidence>
<dbReference type="PROSITE" id="PS50857">
    <property type="entry name" value="COX2_CUA"/>
    <property type="match status" value="1"/>
</dbReference>
<evidence type="ECO:0000259" key="14">
    <source>
        <dbReference type="PROSITE" id="PS50857"/>
    </source>
</evidence>
<keyword evidence="7" id="KW-0249">Electron transport</keyword>
<feature type="domain" description="Cytochrome c" evidence="15">
    <location>
        <begin position="220"/>
        <end position="311"/>
    </location>
</feature>
<evidence type="ECO:0000256" key="4">
    <source>
        <dbReference type="ARBA" id="ARBA00022448"/>
    </source>
</evidence>
<reference evidence="16" key="1">
    <citation type="submission" date="2020-11" db="EMBL/GenBank/DDBJ databases">
        <title>Bacterial whole genome sequence for Caenimonas sp. DR4.4.</title>
        <authorList>
            <person name="Le V."/>
            <person name="Ko S.-R."/>
            <person name="Ahn C.-Y."/>
            <person name="Oh H.-M."/>
        </authorList>
    </citation>
    <scope>NUCLEOTIDE SEQUENCE</scope>
    <source>
        <strain evidence="16">DR4.4</strain>
    </source>
</reference>
<dbReference type="InterPro" id="IPR009056">
    <property type="entry name" value="Cyt_c-like_dom"/>
</dbReference>
<evidence type="ECO:0000256" key="12">
    <source>
        <dbReference type="PROSITE-ProRule" id="PRU00433"/>
    </source>
</evidence>
<dbReference type="GO" id="GO:0004129">
    <property type="term" value="F:cytochrome-c oxidase activity"/>
    <property type="evidence" value="ECO:0007669"/>
    <property type="project" value="UniProtKB-EC"/>
</dbReference>
<keyword evidence="6 12" id="KW-0479">Metal-binding</keyword>
<evidence type="ECO:0000256" key="2">
    <source>
        <dbReference type="ARBA" id="ARBA00004418"/>
    </source>
</evidence>
<protein>
    <submittedName>
        <fullName evidence="16">C-type cytochrome</fullName>
    </submittedName>
</protein>
<accession>A0A931H301</accession>
<dbReference type="InterPro" id="IPR008972">
    <property type="entry name" value="Cupredoxin"/>
</dbReference>
<evidence type="ECO:0000256" key="10">
    <source>
        <dbReference type="ARBA" id="ARBA00023136"/>
    </source>
</evidence>
<proteinExistence type="inferred from homology"/>
<evidence type="ECO:0000313" key="16">
    <source>
        <dbReference type="EMBL" id="MBG9387613.1"/>
    </source>
</evidence>
<keyword evidence="5 12" id="KW-0349">Heme</keyword>
<evidence type="ECO:0000256" key="8">
    <source>
        <dbReference type="ARBA" id="ARBA00023004"/>
    </source>
</evidence>
<dbReference type="InterPro" id="IPR001505">
    <property type="entry name" value="Copper_CuA"/>
</dbReference>
<evidence type="ECO:0000256" key="9">
    <source>
        <dbReference type="ARBA" id="ARBA00023008"/>
    </source>
</evidence>
<comment type="caution">
    <text evidence="16">The sequence shown here is derived from an EMBL/GenBank/DDBJ whole genome shotgun (WGS) entry which is preliminary data.</text>
</comment>
<name>A0A931H301_9BURK</name>
<dbReference type="PANTHER" id="PTHR22888">
    <property type="entry name" value="CYTOCHROME C OXIDASE, SUBUNIT II"/>
    <property type="match status" value="1"/>
</dbReference>
<feature type="transmembrane region" description="Helical" evidence="13">
    <location>
        <begin position="14"/>
        <end position="35"/>
    </location>
</feature>
<dbReference type="Pfam" id="PF00034">
    <property type="entry name" value="Cytochrom_C"/>
    <property type="match status" value="1"/>
</dbReference>
<dbReference type="Pfam" id="PF00116">
    <property type="entry name" value="COX2"/>
    <property type="match status" value="1"/>
</dbReference>
<comment type="catalytic activity">
    <reaction evidence="11">
        <text>4 Fe(II)-[cytochrome c] + O2 + 8 H(+)(in) = 4 Fe(III)-[cytochrome c] + 2 H2O + 4 H(+)(out)</text>
        <dbReference type="Rhea" id="RHEA:11436"/>
        <dbReference type="Rhea" id="RHEA-COMP:10350"/>
        <dbReference type="Rhea" id="RHEA-COMP:14399"/>
        <dbReference type="ChEBI" id="CHEBI:15377"/>
        <dbReference type="ChEBI" id="CHEBI:15378"/>
        <dbReference type="ChEBI" id="CHEBI:15379"/>
        <dbReference type="ChEBI" id="CHEBI:29033"/>
        <dbReference type="ChEBI" id="CHEBI:29034"/>
        <dbReference type="EC" id="7.1.1.9"/>
    </reaction>
</comment>
<gene>
    <name evidence="16" type="ORF">I5803_06260</name>
</gene>
<keyword evidence="17" id="KW-1185">Reference proteome</keyword>
<sequence>MGPQAGHIVDLWRVMLWTCSLVFGAILAALLFAILRAPRADATAAPDLSAVDRAEPRVRRSVASAAVASALLLFALALASVFTDRALARLSLAGAVNIEVTAHQWWWSARYLDGGHADTFVTANEIHIPVGRPVNLQLKADDVIHSLWVPSLAGKKDLIPGRSASMQFRADTPGPYRGQCAEFCGFQHALMGLLVVADPPAQYEAWVQAQRTPPAPPTGAKAIRGQQLFQSTSCAMCHAIGGTIASAQHAPDLTHLASRSTLAAGTLANTPAQLAAWIADPQKHKPGVNMPSTPISRDDLDALVAYLETLK</sequence>
<dbReference type="GO" id="GO:0042597">
    <property type="term" value="C:periplasmic space"/>
    <property type="evidence" value="ECO:0007669"/>
    <property type="project" value="UniProtKB-SubCell"/>
</dbReference>
<evidence type="ECO:0000256" key="5">
    <source>
        <dbReference type="ARBA" id="ARBA00022617"/>
    </source>
</evidence>
<dbReference type="InterPro" id="IPR034236">
    <property type="entry name" value="CuRO_CcO_Caa3_II"/>
</dbReference>
<dbReference type="CDD" id="cd04213">
    <property type="entry name" value="CuRO_CcO_Caa3_II"/>
    <property type="match status" value="1"/>
</dbReference>
<dbReference type="SUPFAM" id="SSF49503">
    <property type="entry name" value="Cupredoxins"/>
    <property type="match status" value="1"/>
</dbReference>
<keyword evidence="13" id="KW-1133">Transmembrane helix</keyword>
<evidence type="ECO:0000256" key="1">
    <source>
        <dbReference type="ARBA" id="ARBA00004370"/>
    </source>
</evidence>
<evidence type="ECO:0000256" key="6">
    <source>
        <dbReference type="ARBA" id="ARBA00022723"/>
    </source>
</evidence>
<comment type="similarity">
    <text evidence="3">Belongs to the cytochrome c oxidase subunit 2 family.</text>
</comment>
<organism evidence="16 17">
    <name type="scientific">Caenimonas aquaedulcis</name>
    <dbReference type="NCBI Taxonomy" id="2793270"/>
    <lineage>
        <taxon>Bacteria</taxon>
        <taxon>Pseudomonadati</taxon>
        <taxon>Pseudomonadota</taxon>
        <taxon>Betaproteobacteria</taxon>
        <taxon>Burkholderiales</taxon>
        <taxon>Comamonadaceae</taxon>
        <taxon>Caenimonas</taxon>
    </lineage>
</organism>
<dbReference type="Gene3D" id="2.60.40.420">
    <property type="entry name" value="Cupredoxins - blue copper proteins"/>
    <property type="match status" value="1"/>
</dbReference>
<keyword evidence="10 13" id="KW-0472">Membrane</keyword>
<feature type="transmembrane region" description="Helical" evidence="13">
    <location>
        <begin position="62"/>
        <end position="82"/>
    </location>
</feature>
<dbReference type="InterPro" id="IPR002429">
    <property type="entry name" value="CcO_II-like_C"/>
</dbReference>
<dbReference type="GO" id="GO:0005507">
    <property type="term" value="F:copper ion binding"/>
    <property type="evidence" value="ECO:0007669"/>
    <property type="project" value="InterPro"/>
</dbReference>
<dbReference type="GO" id="GO:0042773">
    <property type="term" value="P:ATP synthesis coupled electron transport"/>
    <property type="evidence" value="ECO:0007669"/>
    <property type="project" value="TreeGrafter"/>
</dbReference>
<comment type="subcellular location">
    <subcellularLocation>
        <location evidence="1">Membrane</location>
    </subcellularLocation>
    <subcellularLocation>
        <location evidence="2">Periplasm</location>
    </subcellularLocation>
</comment>
<evidence type="ECO:0000256" key="3">
    <source>
        <dbReference type="ARBA" id="ARBA00007866"/>
    </source>
</evidence>
<dbReference type="InterPro" id="IPR045187">
    <property type="entry name" value="CcO_II"/>
</dbReference>
<dbReference type="PANTHER" id="PTHR22888:SF9">
    <property type="entry name" value="CYTOCHROME C OXIDASE SUBUNIT 2"/>
    <property type="match status" value="1"/>
</dbReference>
<dbReference type="GO" id="GO:0016020">
    <property type="term" value="C:membrane"/>
    <property type="evidence" value="ECO:0007669"/>
    <property type="project" value="UniProtKB-SubCell"/>
</dbReference>
<keyword evidence="13" id="KW-0812">Transmembrane</keyword>
<keyword evidence="4" id="KW-0813">Transport</keyword>
<dbReference type="Proteomes" id="UP000651050">
    <property type="component" value="Unassembled WGS sequence"/>
</dbReference>